<dbReference type="WBParaSite" id="JU765_v2.g9959.t1">
    <property type="protein sequence ID" value="JU765_v2.g9959.t1"/>
    <property type="gene ID" value="JU765_v2.g9959"/>
</dbReference>
<sequence>DSSEDEEVNEETTNEGAVTHNKPTKAEPKEVAVHMFCADCVRNLANAACVDTPLSKGAIGLRCMDTNCDNTLLLSDFRKFLPSDCLARLEERMQHETLIKAKIKNLERCLKCNYGQIMKTKPSQRRNLKFTCHECGESHCRLCKNPWKKLHAGRTCWQFRWAMHYRHGWDMTQTPDFVDDE</sequence>
<name>A0AC34RT83_9BILA</name>
<dbReference type="Proteomes" id="UP000887576">
    <property type="component" value="Unplaced"/>
</dbReference>
<reference evidence="2" key="1">
    <citation type="submission" date="2022-11" db="UniProtKB">
        <authorList>
            <consortium name="WormBaseParasite"/>
        </authorList>
    </citation>
    <scope>IDENTIFICATION</scope>
</reference>
<protein>
    <submittedName>
        <fullName evidence="2">IBR domain-containing protein</fullName>
    </submittedName>
</protein>
<organism evidence="1 2">
    <name type="scientific">Panagrolaimus sp. JU765</name>
    <dbReference type="NCBI Taxonomy" id="591449"/>
    <lineage>
        <taxon>Eukaryota</taxon>
        <taxon>Metazoa</taxon>
        <taxon>Ecdysozoa</taxon>
        <taxon>Nematoda</taxon>
        <taxon>Chromadorea</taxon>
        <taxon>Rhabditida</taxon>
        <taxon>Tylenchina</taxon>
        <taxon>Panagrolaimomorpha</taxon>
        <taxon>Panagrolaimoidea</taxon>
        <taxon>Panagrolaimidae</taxon>
        <taxon>Panagrolaimus</taxon>
    </lineage>
</organism>
<accession>A0AC34RT83</accession>
<evidence type="ECO:0000313" key="1">
    <source>
        <dbReference type="Proteomes" id="UP000887576"/>
    </source>
</evidence>
<proteinExistence type="predicted"/>
<evidence type="ECO:0000313" key="2">
    <source>
        <dbReference type="WBParaSite" id="JU765_v2.g9959.t1"/>
    </source>
</evidence>